<accession>A0A6A3AYW1</accession>
<name>A0A6A3AYW1_HIBSY</name>
<reference evidence="2" key="1">
    <citation type="submission" date="2019-09" db="EMBL/GenBank/DDBJ databases">
        <title>Draft genome information of white flower Hibiscus syriacus.</title>
        <authorList>
            <person name="Kim Y.-M."/>
        </authorList>
    </citation>
    <scope>NUCLEOTIDE SEQUENCE [LARGE SCALE GENOMIC DNA]</scope>
    <source>
        <strain evidence="2">YM2019G1</strain>
    </source>
</reference>
<dbReference type="AlphaFoldDB" id="A0A6A3AYW1"/>
<proteinExistence type="predicted"/>
<protein>
    <submittedName>
        <fullName evidence="2">Cell division cycle protein 48-like protein</fullName>
    </submittedName>
</protein>
<dbReference type="Proteomes" id="UP000436088">
    <property type="component" value="Unassembled WGS sequence"/>
</dbReference>
<dbReference type="EMBL" id="VEPZ02000934">
    <property type="protein sequence ID" value="KAE8709636.1"/>
    <property type="molecule type" value="Genomic_DNA"/>
</dbReference>
<feature type="chain" id="PRO_5025432469" evidence="1">
    <location>
        <begin position="19"/>
        <end position="225"/>
    </location>
</feature>
<keyword evidence="3" id="KW-1185">Reference proteome</keyword>
<evidence type="ECO:0000313" key="2">
    <source>
        <dbReference type="EMBL" id="KAE8709636.1"/>
    </source>
</evidence>
<dbReference type="GO" id="GO:0051301">
    <property type="term" value="P:cell division"/>
    <property type="evidence" value="ECO:0007669"/>
    <property type="project" value="UniProtKB-KW"/>
</dbReference>
<evidence type="ECO:0000313" key="3">
    <source>
        <dbReference type="Proteomes" id="UP000436088"/>
    </source>
</evidence>
<comment type="caution">
    <text evidence="2">The sequence shown here is derived from an EMBL/GenBank/DDBJ whole genome shotgun (WGS) entry which is preliminary data.</text>
</comment>
<keyword evidence="1" id="KW-0732">Signal</keyword>
<gene>
    <name evidence="2" type="ORF">F3Y22_tig00110328pilonHSYRG00046</name>
</gene>
<feature type="signal peptide" evidence="1">
    <location>
        <begin position="1"/>
        <end position="18"/>
    </location>
</feature>
<sequence>MNFNDFFIFISRFSLANAVELYYLHGESNSESSIWHCSATVKHFALNLASIRKIALKMKSEGVEGNLGIINLWETLSDPKFLKLCTGLGRIYSAVPEEEDWSCTEKKVLMADFEKYGFQVCSPEDLVTFIDDAVSKLSSNCNEQNTPVSIIRNPATSEKLAFFSVIPPSPISTCEFDSNVDKRQMEAFKKSLWNGSVCITAGNLTYISLLYYLESKPTHFVNIYI</sequence>
<organism evidence="2 3">
    <name type="scientific">Hibiscus syriacus</name>
    <name type="common">Rose of Sharon</name>
    <dbReference type="NCBI Taxonomy" id="106335"/>
    <lineage>
        <taxon>Eukaryota</taxon>
        <taxon>Viridiplantae</taxon>
        <taxon>Streptophyta</taxon>
        <taxon>Embryophyta</taxon>
        <taxon>Tracheophyta</taxon>
        <taxon>Spermatophyta</taxon>
        <taxon>Magnoliopsida</taxon>
        <taxon>eudicotyledons</taxon>
        <taxon>Gunneridae</taxon>
        <taxon>Pentapetalae</taxon>
        <taxon>rosids</taxon>
        <taxon>malvids</taxon>
        <taxon>Malvales</taxon>
        <taxon>Malvaceae</taxon>
        <taxon>Malvoideae</taxon>
        <taxon>Hibiscus</taxon>
    </lineage>
</organism>
<evidence type="ECO:0000256" key="1">
    <source>
        <dbReference type="SAM" id="SignalP"/>
    </source>
</evidence>